<dbReference type="SUPFAM" id="SSF51206">
    <property type="entry name" value="cAMP-binding domain-like"/>
    <property type="match status" value="1"/>
</dbReference>
<dbReference type="InterPro" id="IPR050397">
    <property type="entry name" value="Env_Response_Regulators"/>
</dbReference>
<feature type="domain" description="Cyclic nucleotide-binding" evidence="4">
    <location>
        <begin position="24"/>
        <end position="144"/>
    </location>
</feature>
<accession>A0A1I0DN93</accession>
<dbReference type="InterPro" id="IPR036388">
    <property type="entry name" value="WH-like_DNA-bd_sf"/>
</dbReference>
<evidence type="ECO:0000313" key="7">
    <source>
        <dbReference type="Proteomes" id="UP000199820"/>
    </source>
</evidence>
<keyword evidence="7" id="KW-1185">Reference proteome</keyword>
<keyword evidence="2" id="KW-0238">DNA-binding</keyword>
<dbReference type="InterPro" id="IPR000595">
    <property type="entry name" value="cNMP-bd_dom"/>
</dbReference>
<proteinExistence type="predicted"/>
<dbReference type="AlphaFoldDB" id="A0A1I0DN93"/>
<dbReference type="InterPro" id="IPR036390">
    <property type="entry name" value="WH_DNA-bd_sf"/>
</dbReference>
<dbReference type="EMBL" id="FOIL01000013">
    <property type="protein sequence ID" value="SET33812.1"/>
    <property type="molecule type" value="Genomic_DNA"/>
</dbReference>
<dbReference type="Pfam" id="PF00027">
    <property type="entry name" value="cNMP_binding"/>
    <property type="match status" value="1"/>
</dbReference>
<sequence length="236" mass="27116">MTNSSFCERCRTRDGHLCTADLPLFRELPEEVQESLCRYAVRRRHDKGSLLFLEGDPVNSIRIIEAGRVKLCRIDSDGQEYIMDVLSDGNSIWESLFVEDAVFTYTAVCLTDVSVCEISKDVFFGELDRHPGIERYLIALLSKRLEAAKEKALLLSIRSPRVRMAGFLLDRIRRFPEPEIHLKLDEIAASISLRQETVSRVLRQFEKEEILQRLGQGRIRILSRDGLRRIFTSGDA</sequence>
<feature type="domain" description="HTH crp-type" evidence="5">
    <location>
        <begin position="158"/>
        <end position="225"/>
    </location>
</feature>
<dbReference type="GO" id="GO:0005829">
    <property type="term" value="C:cytosol"/>
    <property type="evidence" value="ECO:0007669"/>
    <property type="project" value="TreeGrafter"/>
</dbReference>
<dbReference type="PROSITE" id="PS51063">
    <property type="entry name" value="HTH_CRP_2"/>
    <property type="match status" value="1"/>
</dbReference>
<reference evidence="6 7" key="1">
    <citation type="submission" date="2016-10" db="EMBL/GenBank/DDBJ databases">
        <authorList>
            <person name="de Groot N.N."/>
        </authorList>
    </citation>
    <scope>NUCLEOTIDE SEQUENCE [LARGE SCALE GENOMIC DNA]</scope>
    <source>
        <strain evidence="6 7">KH1P1</strain>
    </source>
</reference>
<name>A0A1I0DN93_9FIRM</name>
<evidence type="ECO:0000256" key="3">
    <source>
        <dbReference type="ARBA" id="ARBA00023163"/>
    </source>
</evidence>
<dbReference type="PANTHER" id="PTHR24567:SF26">
    <property type="entry name" value="REGULATORY PROTEIN YEIL"/>
    <property type="match status" value="1"/>
</dbReference>
<dbReference type="GO" id="GO:0003677">
    <property type="term" value="F:DNA binding"/>
    <property type="evidence" value="ECO:0007669"/>
    <property type="project" value="UniProtKB-KW"/>
</dbReference>
<evidence type="ECO:0000313" key="6">
    <source>
        <dbReference type="EMBL" id="SET33812.1"/>
    </source>
</evidence>
<dbReference type="PROSITE" id="PS50042">
    <property type="entry name" value="CNMP_BINDING_3"/>
    <property type="match status" value="1"/>
</dbReference>
<dbReference type="Proteomes" id="UP000199820">
    <property type="component" value="Unassembled WGS sequence"/>
</dbReference>
<dbReference type="InterPro" id="IPR012318">
    <property type="entry name" value="HTH_CRP"/>
</dbReference>
<dbReference type="GO" id="GO:0003700">
    <property type="term" value="F:DNA-binding transcription factor activity"/>
    <property type="evidence" value="ECO:0007669"/>
    <property type="project" value="TreeGrafter"/>
</dbReference>
<dbReference type="PANTHER" id="PTHR24567">
    <property type="entry name" value="CRP FAMILY TRANSCRIPTIONAL REGULATORY PROTEIN"/>
    <property type="match status" value="1"/>
</dbReference>
<evidence type="ECO:0000256" key="2">
    <source>
        <dbReference type="ARBA" id="ARBA00023125"/>
    </source>
</evidence>
<dbReference type="Gene3D" id="1.10.10.10">
    <property type="entry name" value="Winged helix-like DNA-binding domain superfamily/Winged helix DNA-binding domain"/>
    <property type="match status" value="1"/>
</dbReference>
<dbReference type="OrthoDB" id="9798104at2"/>
<keyword evidence="3" id="KW-0804">Transcription</keyword>
<evidence type="ECO:0000259" key="5">
    <source>
        <dbReference type="PROSITE" id="PS51063"/>
    </source>
</evidence>
<dbReference type="InterPro" id="IPR018490">
    <property type="entry name" value="cNMP-bd_dom_sf"/>
</dbReference>
<dbReference type="InterPro" id="IPR014710">
    <property type="entry name" value="RmlC-like_jellyroll"/>
</dbReference>
<evidence type="ECO:0000259" key="4">
    <source>
        <dbReference type="PROSITE" id="PS50042"/>
    </source>
</evidence>
<dbReference type="Pfam" id="PF13545">
    <property type="entry name" value="HTH_Crp_2"/>
    <property type="match status" value="1"/>
</dbReference>
<protein>
    <submittedName>
        <fullName evidence="6">CRP/FNR family transcriptional regulator, anaerobic regulatory protein</fullName>
    </submittedName>
</protein>
<dbReference type="SMART" id="SM00100">
    <property type="entry name" value="cNMP"/>
    <property type="match status" value="1"/>
</dbReference>
<dbReference type="STRING" id="1526.SAMN02910262_01683"/>
<keyword evidence="1" id="KW-0805">Transcription regulation</keyword>
<gene>
    <name evidence="6" type="ORF">SAMN04487771_101335</name>
</gene>
<evidence type="ECO:0000256" key="1">
    <source>
        <dbReference type="ARBA" id="ARBA00023015"/>
    </source>
</evidence>
<dbReference type="CDD" id="cd00038">
    <property type="entry name" value="CAP_ED"/>
    <property type="match status" value="1"/>
</dbReference>
<dbReference type="RefSeq" id="WP_074649160.1">
    <property type="nucleotide sequence ID" value="NZ_FOIL01000013.1"/>
</dbReference>
<organism evidence="6 7">
    <name type="scientific">[Clostridium] aminophilum</name>
    <dbReference type="NCBI Taxonomy" id="1526"/>
    <lineage>
        <taxon>Bacteria</taxon>
        <taxon>Bacillati</taxon>
        <taxon>Bacillota</taxon>
        <taxon>Clostridia</taxon>
        <taxon>Lachnospirales</taxon>
        <taxon>Lachnospiraceae</taxon>
    </lineage>
</organism>
<dbReference type="SUPFAM" id="SSF46785">
    <property type="entry name" value="Winged helix' DNA-binding domain"/>
    <property type="match status" value="1"/>
</dbReference>
<dbReference type="eggNOG" id="COG0664">
    <property type="taxonomic scope" value="Bacteria"/>
</dbReference>
<dbReference type="Gene3D" id="2.60.120.10">
    <property type="entry name" value="Jelly Rolls"/>
    <property type="match status" value="1"/>
</dbReference>